<dbReference type="InterPro" id="IPR029033">
    <property type="entry name" value="His_PPase_superfam"/>
</dbReference>
<dbReference type="PANTHER" id="PTHR48100:SF1">
    <property type="entry name" value="HISTIDINE PHOSPHATASE FAMILY PROTEIN-RELATED"/>
    <property type="match status" value="1"/>
</dbReference>
<dbReference type="Gene3D" id="3.40.50.1240">
    <property type="entry name" value="Phosphoglycerate mutase-like"/>
    <property type="match status" value="2"/>
</dbReference>
<sequence length="188" mass="20906">MPDAIVYLARHATPDWSRRDIRYDVPPGPPLTPQGQAEARLLGQFFQEVGITRLYASPLERTRHTAALAAEVAGIPVFEEEAIAEWRLGESAEEVLSRFRAFWEEACTESARRGPIGLVTHGGPIRVLLEELGVDPGLLAQYQNQFDNRNPLPPAGVWLTRSAHGQDGWHLELVFTPQQPASVQHNTV</sequence>
<evidence type="ECO:0000313" key="1">
    <source>
        <dbReference type="EMBL" id="TQE93967.1"/>
    </source>
</evidence>
<dbReference type="CDD" id="cd07067">
    <property type="entry name" value="HP_PGM_like"/>
    <property type="match status" value="1"/>
</dbReference>
<protein>
    <submittedName>
        <fullName evidence="1">Histidine phosphatase family protein</fullName>
    </submittedName>
</protein>
<dbReference type="GO" id="GO:0016791">
    <property type="term" value="F:phosphatase activity"/>
    <property type="evidence" value="ECO:0007669"/>
    <property type="project" value="TreeGrafter"/>
</dbReference>
<keyword evidence="2" id="KW-1185">Reference proteome</keyword>
<organism evidence="1 2">
    <name type="scientific">Litorilinea aerophila</name>
    <dbReference type="NCBI Taxonomy" id="1204385"/>
    <lineage>
        <taxon>Bacteria</taxon>
        <taxon>Bacillati</taxon>
        <taxon>Chloroflexota</taxon>
        <taxon>Caldilineae</taxon>
        <taxon>Caldilineales</taxon>
        <taxon>Caldilineaceae</taxon>
        <taxon>Litorilinea</taxon>
    </lineage>
</organism>
<dbReference type="InterPro" id="IPR050275">
    <property type="entry name" value="PGM_Phosphatase"/>
</dbReference>
<dbReference type="OrthoDB" id="9782128at2"/>
<dbReference type="SUPFAM" id="SSF53254">
    <property type="entry name" value="Phosphoglycerate mutase-like"/>
    <property type="match status" value="1"/>
</dbReference>
<dbReference type="Proteomes" id="UP000317371">
    <property type="component" value="Unassembled WGS sequence"/>
</dbReference>
<proteinExistence type="predicted"/>
<dbReference type="EMBL" id="VIGC01000030">
    <property type="protein sequence ID" value="TQE93967.1"/>
    <property type="molecule type" value="Genomic_DNA"/>
</dbReference>
<dbReference type="InParanoid" id="A0A540VB20"/>
<dbReference type="RefSeq" id="WP_141611766.1">
    <property type="nucleotide sequence ID" value="NZ_VIGC02000030.1"/>
</dbReference>
<comment type="caution">
    <text evidence="1">The sequence shown here is derived from an EMBL/GenBank/DDBJ whole genome shotgun (WGS) entry which is preliminary data.</text>
</comment>
<dbReference type="Pfam" id="PF00300">
    <property type="entry name" value="His_Phos_1"/>
    <property type="match status" value="1"/>
</dbReference>
<dbReference type="PANTHER" id="PTHR48100">
    <property type="entry name" value="BROAD-SPECIFICITY PHOSPHATASE YOR283W-RELATED"/>
    <property type="match status" value="1"/>
</dbReference>
<dbReference type="InterPro" id="IPR013078">
    <property type="entry name" value="His_Pase_superF_clade-1"/>
</dbReference>
<gene>
    <name evidence="1" type="ORF">FKZ61_19125</name>
</gene>
<reference evidence="1 2" key="1">
    <citation type="submission" date="2019-06" db="EMBL/GenBank/DDBJ databases">
        <title>Genome sequence of Litorilinea aerophila BAA-2444.</title>
        <authorList>
            <person name="Maclea K.S."/>
            <person name="Maurais E.G."/>
            <person name="Iannazzi L.C."/>
        </authorList>
    </citation>
    <scope>NUCLEOTIDE SEQUENCE [LARGE SCALE GENOMIC DNA]</scope>
    <source>
        <strain evidence="1 2">ATCC BAA-2444</strain>
    </source>
</reference>
<evidence type="ECO:0000313" key="2">
    <source>
        <dbReference type="Proteomes" id="UP000317371"/>
    </source>
</evidence>
<accession>A0A540VB20</accession>
<dbReference type="AlphaFoldDB" id="A0A540VB20"/>
<name>A0A540VB20_9CHLR</name>
<dbReference type="SMART" id="SM00855">
    <property type="entry name" value="PGAM"/>
    <property type="match status" value="1"/>
</dbReference>
<dbReference type="GO" id="GO:0005737">
    <property type="term" value="C:cytoplasm"/>
    <property type="evidence" value="ECO:0007669"/>
    <property type="project" value="TreeGrafter"/>
</dbReference>